<sequence>MIPSYTQKDVPVFERISTWDEFKGYCNNSMDRYTVLLFWVAWHPPCDDFKKLFQEFAKGKHLSAPVYADEDSPRIYGNYLWCNTEKSKELFKNCIHFQTYSNSKIDYSSSTLIPKSRRFETTKKILDNPFETKGVPSIAVYDMCKYGIDGFIVHREATLFDCPEVDSFTEYIQKLHLQYFKVFESTKEEAFERIDKMIKQSPILAFIKGHTSDCENECAELCEYFDDLRLRFNSFNVLSDPEIRQWLKYYTKVNSYPQVFVRGKFIGGINIIKAIMTKDELLEIVPKESVKRSALERMKTITSKNFITVFMKGTPDKPKNEYQSELINCLNDHKFTFGYYDITLDSNLREQMKEYTGCNSYPQVFLNQKFYSDSSNFMELLNSGKALSIIPTTEIVMKPEDKLINLLSQARIVVLIEGEKLAPEAKSSMEMIDFMYRSKIPCVYGNVSLKANPELRKAAISYSKWCDFPQIYYDGKLLGDPIIAMTLLPSLNYE</sequence>
<dbReference type="AlphaFoldDB" id="A0AAD1UKD2"/>
<keyword evidence="1" id="KW-0479">Metal-binding</keyword>
<dbReference type="GO" id="GO:0051537">
    <property type="term" value="F:2 iron, 2 sulfur cluster binding"/>
    <property type="evidence" value="ECO:0007669"/>
    <property type="project" value="UniProtKB-KW"/>
</dbReference>
<evidence type="ECO:0000256" key="2">
    <source>
        <dbReference type="ARBA" id="ARBA00023284"/>
    </source>
</evidence>
<proteinExistence type="predicted"/>
<feature type="domain" description="Glutaredoxin" evidence="3">
    <location>
        <begin position="218"/>
        <end position="266"/>
    </location>
</feature>
<evidence type="ECO:0000313" key="4">
    <source>
        <dbReference type="EMBL" id="CAI2366904.1"/>
    </source>
</evidence>
<evidence type="ECO:0000313" key="5">
    <source>
        <dbReference type="Proteomes" id="UP001295684"/>
    </source>
</evidence>
<accession>A0AAD1UKD2</accession>
<keyword evidence="5" id="KW-1185">Reference proteome</keyword>
<dbReference type="Gene3D" id="3.40.30.10">
    <property type="entry name" value="Glutaredoxin"/>
    <property type="match status" value="3"/>
</dbReference>
<dbReference type="SUPFAM" id="SSF52833">
    <property type="entry name" value="Thioredoxin-like"/>
    <property type="match status" value="4"/>
</dbReference>
<dbReference type="PANTHER" id="PTHR10293:SF72">
    <property type="entry name" value="MONOTHIOL GLUTAREDOXIN-S14, CHLOROPLASTIC"/>
    <property type="match status" value="1"/>
</dbReference>
<evidence type="ECO:0000256" key="1">
    <source>
        <dbReference type="ARBA" id="ARBA00022714"/>
    </source>
</evidence>
<organism evidence="4 5">
    <name type="scientific">Euplotes crassus</name>
    <dbReference type="NCBI Taxonomy" id="5936"/>
    <lineage>
        <taxon>Eukaryota</taxon>
        <taxon>Sar</taxon>
        <taxon>Alveolata</taxon>
        <taxon>Ciliophora</taxon>
        <taxon>Intramacronucleata</taxon>
        <taxon>Spirotrichea</taxon>
        <taxon>Hypotrichia</taxon>
        <taxon>Euplotida</taxon>
        <taxon>Euplotidae</taxon>
        <taxon>Moneuplotes</taxon>
    </lineage>
</organism>
<comment type="caution">
    <text evidence="4">The sequence shown here is derived from an EMBL/GenBank/DDBJ whole genome shotgun (WGS) entry which is preliminary data.</text>
</comment>
<keyword evidence="1" id="KW-0408">Iron</keyword>
<dbReference type="PANTHER" id="PTHR10293">
    <property type="entry name" value="GLUTAREDOXIN FAMILY MEMBER"/>
    <property type="match status" value="1"/>
</dbReference>
<evidence type="ECO:0000259" key="3">
    <source>
        <dbReference type="Pfam" id="PF00462"/>
    </source>
</evidence>
<name>A0AAD1UKD2_EUPCR</name>
<keyword evidence="1" id="KW-0411">Iron-sulfur</keyword>
<dbReference type="InterPro" id="IPR004480">
    <property type="entry name" value="Monothiol_GRX-rel"/>
</dbReference>
<feature type="domain" description="Glutaredoxin" evidence="3">
    <location>
        <begin position="307"/>
        <end position="370"/>
    </location>
</feature>
<dbReference type="Pfam" id="PF00462">
    <property type="entry name" value="Glutaredoxin"/>
    <property type="match status" value="2"/>
</dbReference>
<keyword evidence="2" id="KW-0676">Redox-active center</keyword>
<gene>
    <name evidence="4" type="ORF">ECRASSUSDP1_LOCUS8179</name>
</gene>
<protein>
    <recommendedName>
        <fullName evidence="3">Glutaredoxin domain-containing protein</fullName>
    </recommendedName>
</protein>
<dbReference type="EMBL" id="CAMPGE010007987">
    <property type="protein sequence ID" value="CAI2366904.1"/>
    <property type="molecule type" value="Genomic_DNA"/>
</dbReference>
<dbReference type="PROSITE" id="PS51354">
    <property type="entry name" value="GLUTAREDOXIN_2"/>
    <property type="match status" value="3"/>
</dbReference>
<dbReference type="Proteomes" id="UP001295684">
    <property type="component" value="Unassembled WGS sequence"/>
</dbReference>
<reference evidence="4" key="1">
    <citation type="submission" date="2023-07" db="EMBL/GenBank/DDBJ databases">
        <authorList>
            <consortium name="AG Swart"/>
            <person name="Singh M."/>
            <person name="Singh A."/>
            <person name="Seah K."/>
            <person name="Emmerich C."/>
        </authorList>
    </citation>
    <scope>NUCLEOTIDE SEQUENCE</scope>
    <source>
        <strain evidence="4">DP1</strain>
    </source>
</reference>
<keyword evidence="1" id="KW-0001">2Fe-2S</keyword>
<dbReference type="InterPro" id="IPR002109">
    <property type="entry name" value="Glutaredoxin"/>
</dbReference>
<dbReference type="InterPro" id="IPR036249">
    <property type="entry name" value="Thioredoxin-like_sf"/>
</dbReference>